<keyword evidence="8" id="KW-1185">Reference proteome</keyword>
<evidence type="ECO:0000313" key="7">
    <source>
        <dbReference type="EMBL" id="PWJ28025.1"/>
    </source>
</evidence>
<dbReference type="Pfam" id="PF03169">
    <property type="entry name" value="OPT"/>
    <property type="match status" value="2"/>
</dbReference>
<feature type="transmembrane region" description="Helical" evidence="6">
    <location>
        <begin position="186"/>
        <end position="209"/>
    </location>
</feature>
<feature type="transmembrane region" description="Helical" evidence="6">
    <location>
        <begin position="470"/>
        <end position="497"/>
    </location>
</feature>
<feature type="transmembrane region" description="Helical" evidence="6">
    <location>
        <begin position="21"/>
        <end position="42"/>
    </location>
</feature>
<feature type="transmembrane region" description="Helical" evidence="6">
    <location>
        <begin position="229"/>
        <end position="247"/>
    </location>
</feature>
<evidence type="ECO:0000256" key="3">
    <source>
        <dbReference type="ARBA" id="ARBA00022692"/>
    </source>
</evidence>
<feature type="transmembrane region" description="Helical" evidence="6">
    <location>
        <begin position="85"/>
        <end position="107"/>
    </location>
</feature>
<keyword evidence="3 6" id="KW-0812">Transmembrane</keyword>
<organism evidence="7 8">
    <name type="scientific">Faecalicatena orotica</name>
    <dbReference type="NCBI Taxonomy" id="1544"/>
    <lineage>
        <taxon>Bacteria</taxon>
        <taxon>Bacillati</taxon>
        <taxon>Bacillota</taxon>
        <taxon>Clostridia</taxon>
        <taxon>Lachnospirales</taxon>
        <taxon>Lachnospiraceae</taxon>
        <taxon>Faecalicatena</taxon>
    </lineage>
</organism>
<dbReference type="GO" id="GO:0016020">
    <property type="term" value="C:membrane"/>
    <property type="evidence" value="ECO:0007669"/>
    <property type="project" value="UniProtKB-SubCell"/>
</dbReference>
<feature type="transmembrane region" description="Helical" evidence="6">
    <location>
        <begin position="54"/>
        <end position="73"/>
    </location>
</feature>
<dbReference type="InterPro" id="IPR004813">
    <property type="entry name" value="OPT"/>
</dbReference>
<evidence type="ECO:0000256" key="1">
    <source>
        <dbReference type="ARBA" id="ARBA00004141"/>
    </source>
</evidence>
<feature type="transmembrane region" description="Helical" evidence="6">
    <location>
        <begin position="307"/>
        <end position="326"/>
    </location>
</feature>
<evidence type="ECO:0000256" key="5">
    <source>
        <dbReference type="ARBA" id="ARBA00023136"/>
    </source>
</evidence>
<feature type="transmembrane region" description="Helical" evidence="6">
    <location>
        <begin position="113"/>
        <end position="135"/>
    </location>
</feature>
<evidence type="ECO:0000313" key="8">
    <source>
        <dbReference type="Proteomes" id="UP000245845"/>
    </source>
</evidence>
<dbReference type="GO" id="GO:0035673">
    <property type="term" value="F:oligopeptide transmembrane transporter activity"/>
    <property type="evidence" value="ECO:0007669"/>
    <property type="project" value="InterPro"/>
</dbReference>
<evidence type="ECO:0000256" key="4">
    <source>
        <dbReference type="ARBA" id="ARBA00022989"/>
    </source>
</evidence>
<evidence type="ECO:0000256" key="6">
    <source>
        <dbReference type="SAM" id="Phobius"/>
    </source>
</evidence>
<comment type="subcellular location">
    <subcellularLocation>
        <location evidence="1">Membrane</location>
        <topology evidence="1">Multi-pass membrane protein</topology>
    </subcellularLocation>
</comment>
<reference evidence="7 8" key="1">
    <citation type="submission" date="2018-05" db="EMBL/GenBank/DDBJ databases">
        <title>The Hungate 1000. A catalogue of reference genomes from the rumen microbiome.</title>
        <authorList>
            <person name="Kelly W."/>
        </authorList>
    </citation>
    <scope>NUCLEOTIDE SEQUENCE [LARGE SCALE GENOMIC DNA]</scope>
    <source>
        <strain evidence="7 8">NLAE-zl-C242</strain>
    </source>
</reference>
<gene>
    <name evidence="7" type="ORF">A8806_110201</name>
</gene>
<feature type="transmembrane region" description="Helical" evidence="6">
    <location>
        <begin position="278"/>
        <end position="301"/>
    </location>
</feature>
<dbReference type="AlphaFoldDB" id="A0A2Y9BHI4"/>
<feature type="transmembrane region" description="Helical" evidence="6">
    <location>
        <begin position="338"/>
        <end position="365"/>
    </location>
</feature>
<dbReference type="RefSeq" id="WP_109732414.1">
    <property type="nucleotide sequence ID" value="NZ_BAAACK010000029.1"/>
</dbReference>
<dbReference type="EMBL" id="QGDL01000010">
    <property type="protein sequence ID" value="PWJ28025.1"/>
    <property type="molecule type" value="Genomic_DNA"/>
</dbReference>
<feature type="transmembrane region" description="Helical" evidence="6">
    <location>
        <begin position="403"/>
        <end position="421"/>
    </location>
</feature>
<feature type="transmembrane region" description="Helical" evidence="6">
    <location>
        <begin position="428"/>
        <end position="450"/>
    </location>
</feature>
<comment type="caution">
    <text evidence="7">The sequence shown here is derived from an EMBL/GenBank/DDBJ whole genome shotgun (WGS) entry which is preliminary data.</text>
</comment>
<sequence>MEEKNSKTGASTFEKIRFSEPVTIIFGSILAVLSGIICMQIMGKVGVSANTSILGAVFAMLISKIPMTLFGRFKSLERQNYIQTIVSGAGFSAANCAFVAVAILFVMGETKAVLPMALGCIFGTVISVYTVGSLFDSPLFPAREAWAPGVATAEVLEAGDEGGDKAKRVIQGIIVGIVGSIFKLPVGAVGIVFIANIVSMLALGIGLLIRGYCAPLTGFDLGATSIPQGFMVGAGLIALLQSIVSIYQSSSKSKKTKADQEACEEGLTVSGGKTKRTLIAALLTHVAGGVFVGIICGIFTGMSPAKMVLWVIWTAFASVASMIIIGKAAMYSGWFPGFAVTTIFMTIGVLMGFSPIAVAVLTGYISSVGPCFADMGYDLKTGWIIRGKGKNSEREVYGRKQQVFIEMLGAFIGIIVVIFFADMTLKDGLIPATSVVFATTAEMGSNLALLKELAIWAVPGAIVQILGRKYMFGVLLATGLLINNPIYGIGVIVAVVFRKIIGDEFMNCRDAGLIAGDGLFSFFSSLVKMFI</sequence>
<proteinExistence type="predicted"/>
<evidence type="ECO:0000256" key="2">
    <source>
        <dbReference type="ARBA" id="ARBA00022448"/>
    </source>
</evidence>
<name>A0A2Y9BHI4_9FIRM</name>
<keyword evidence="4 6" id="KW-1133">Transmembrane helix</keyword>
<keyword evidence="5 6" id="KW-0472">Membrane</keyword>
<dbReference type="OrthoDB" id="3652263at2"/>
<protein>
    <submittedName>
        <fullName evidence="7">Putative oligopeptide transporter (OPT) family protein</fullName>
    </submittedName>
</protein>
<accession>A0A2Y9BHI4</accession>
<dbReference type="Proteomes" id="UP000245845">
    <property type="component" value="Unassembled WGS sequence"/>
</dbReference>
<keyword evidence="2" id="KW-0813">Transport</keyword>